<comment type="subcellular location">
    <subcellularLocation>
        <location evidence="1">Secreted</location>
        <location evidence="1">Extracellular space</location>
    </subcellularLocation>
</comment>
<dbReference type="Pfam" id="PF09286">
    <property type="entry name" value="Pro-kuma_activ"/>
    <property type="match status" value="1"/>
</dbReference>
<evidence type="ECO:0000313" key="11">
    <source>
        <dbReference type="EMBL" id="KAK0493284.1"/>
    </source>
</evidence>
<sequence>MFRAILLCIPLFAVSSVVTGTPTPRAMSVHDQRDAAPNRFVKAELADPQATLNFRIGLTPVNITSLEKALYAVSEPGSYLYGQYLSFEEVKAFTVPLYGAITAVTDWLADNGITEVKPSGAFDDWLTFTVPVAKANTLLNAQYENFVHIETGERLIRTLTASIPSDLADFIEVVHPTTSFAIPTFGTTPMMSSIPPRSNLTGRGNPAPASCNSAVTPSCLQDFYAIDTTPATQPTNRLGVSGFFNQFPQETDLRKFLQVFRPDMSSTTTFTLQTLDGGQDPQNPNEAGIAANLGIQYTVGIATDVPTVFISVGSSSTDGVDGFLDIANFLNGEASPPQVLTTSYGFDETDIPASVAIRLCNAYMALGARGVSVIFASGDGGVGGGQSGESCTNFIPTFPGSCPFVTTVGATQGVDETSASFSSGGFSNIFTRPSYQAASVATYLNWLGSTNAGRFNAGGRGFPDIAAQGNFLEIVVDGQPVLFSGTEGSSTVFASIISLINDRLIQSDMPVLGFLNPFLYSINSLVFFDITTGNNPGCLTSGFSAQAGWDPVTGLGTPCFVGLMAAAGLEAR</sequence>
<dbReference type="InterPro" id="IPR030400">
    <property type="entry name" value="Sedolisin_dom"/>
</dbReference>
<comment type="caution">
    <text evidence="8">Lacks conserved residue(s) required for the propagation of feature annotation.</text>
</comment>
<dbReference type="CDD" id="cd04056">
    <property type="entry name" value="Peptidases_S53"/>
    <property type="match status" value="1"/>
</dbReference>
<keyword evidence="7" id="KW-0865">Zymogen</keyword>
<protein>
    <submittedName>
        <fullName evidence="11">Family S53 protease</fullName>
    </submittedName>
</protein>
<feature type="binding site" evidence="8">
    <location>
        <position position="529"/>
    </location>
    <ligand>
        <name>Ca(2+)</name>
        <dbReference type="ChEBI" id="CHEBI:29108"/>
    </ligand>
</feature>
<reference evidence="11" key="1">
    <citation type="submission" date="2023-06" db="EMBL/GenBank/DDBJ databases">
        <authorList>
            <consortium name="Lawrence Berkeley National Laboratory"/>
            <person name="Ahrendt S."/>
            <person name="Sahu N."/>
            <person name="Indic B."/>
            <person name="Wong-Bajracharya J."/>
            <person name="Merenyi Z."/>
            <person name="Ke H.-M."/>
            <person name="Monk M."/>
            <person name="Kocsube S."/>
            <person name="Drula E."/>
            <person name="Lipzen A."/>
            <person name="Balint B."/>
            <person name="Henrissat B."/>
            <person name="Andreopoulos B."/>
            <person name="Martin F.M."/>
            <person name="Harder C.B."/>
            <person name="Rigling D."/>
            <person name="Ford K.L."/>
            <person name="Foster G.D."/>
            <person name="Pangilinan J."/>
            <person name="Papanicolaou A."/>
            <person name="Barry K."/>
            <person name="LaButti K."/>
            <person name="Viragh M."/>
            <person name="Koriabine M."/>
            <person name="Yan M."/>
            <person name="Riley R."/>
            <person name="Champramary S."/>
            <person name="Plett K.L."/>
            <person name="Tsai I.J."/>
            <person name="Slot J."/>
            <person name="Sipos G."/>
            <person name="Plett J."/>
            <person name="Nagy L.G."/>
            <person name="Grigoriev I.V."/>
        </authorList>
    </citation>
    <scope>NUCLEOTIDE SEQUENCE</scope>
    <source>
        <strain evidence="11">HWK02</strain>
    </source>
</reference>
<proteinExistence type="predicted"/>
<accession>A0AA39Q012</accession>
<feature type="binding site" evidence="8">
    <location>
        <position position="530"/>
    </location>
    <ligand>
        <name>Ca(2+)</name>
        <dbReference type="ChEBI" id="CHEBI:29108"/>
    </ligand>
</feature>
<evidence type="ECO:0000256" key="4">
    <source>
        <dbReference type="ARBA" id="ARBA00022801"/>
    </source>
</evidence>
<feature type="domain" description="Peptidase S53" evidence="10">
    <location>
        <begin position="214"/>
        <end position="570"/>
    </location>
</feature>
<evidence type="ECO:0000256" key="2">
    <source>
        <dbReference type="ARBA" id="ARBA00022670"/>
    </source>
</evidence>
<dbReference type="GO" id="GO:0004252">
    <property type="term" value="F:serine-type endopeptidase activity"/>
    <property type="evidence" value="ECO:0007669"/>
    <property type="project" value="InterPro"/>
</dbReference>
<evidence type="ECO:0000256" key="7">
    <source>
        <dbReference type="ARBA" id="ARBA00023145"/>
    </source>
</evidence>
<dbReference type="CDD" id="cd11377">
    <property type="entry name" value="Pro-peptidase_S53"/>
    <property type="match status" value="1"/>
</dbReference>
<keyword evidence="3 8" id="KW-0479">Metal-binding</keyword>
<dbReference type="GO" id="GO:0005576">
    <property type="term" value="C:extracellular region"/>
    <property type="evidence" value="ECO:0007669"/>
    <property type="project" value="UniProtKB-SubCell"/>
</dbReference>
<keyword evidence="9" id="KW-0732">Signal</keyword>
<gene>
    <name evidence="11" type="ORF">EDD18DRAFT_415663</name>
</gene>
<feature type="signal peptide" evidence="9">
    <location>
        <begin position="1"/>
        <end position="20"/>
    </location>
</feature>
<keyword evidence="2 11" id="KW-0645">Protease</keyword>
<comment type="cofactor">
    <cofactor evidence="8">
        <name>Ca(2+)</name>
        <dbReference type="ChEBI" id="CHEBI:29108"/>
    </cofactor>
    <text evidence="8">Binds 1 Ca(2+) ion per subunit.</text>
</comment>
<dbReference type="SUPFAM" id="SSF52743">
    <property type="entry name" value="Subtilisin-like"/>
    <property type="match status" value="1"/>
</dbReference>
<dbReference type="EMBL" id="JAUEPU010000025">
    <property type="protein sequence ID" value="KAK0493284.1"/>
    <property type="molecule type" value="Genomic_DNA"/>
</dbReference>
<dbReference type="PROSITE" id="PS51695">
    <property type="entry name" value="SEDOLISIN"/>
    <property type="match status" value="1"/>
</dbReference>
<feature type="binding site" evidence="8">
    <location>
        <position position="550"/>
    </location>
    <ligand>
        <name>Ca(2+)</name>
        <dbReference type="ChEBI" id="CHEBI:29108"/>
    </ligand>
</feature>
<keyword evidence="5" id="KW-0720">Serine protease</keyword>
<evidence type="ECO:0000256" key="5">
    <source>
        <dbReference type="ARBA" id="ARBA00022825"/>
    </source>
</evidence>
<comment type="caution">
    <text evidence="11">The sequence shown here is derived from an EMBL/GenBank/DDBJ whole genome shotgun (WGS) entry which is preliminary data.</text>
</comment>
<dbReference type="Gene3D" id="3.40.50.200">
    <property type="entry name" value="Peptidase S8/S53 domain"/>
    <property type="match status" value="1"/>
</dbReference>
<dbReference type="SUPFAM" id="SSF54897">
    <property type="entry name" value="Protease propeptides/inhibitors"/>
    <property type="match status" value="1"/>
</dbReference>
<evidence type="ECO:0000256" key="1">
    <source>
        <dbReference type="ARBA" id="ARBA00004239"/>
    </source>
</evidence>
<feature type="binding site" evidence="8">
    <location>
        <position position="548"/>
    </location>
    <ligand>
        <name>Ca(2+)</name>
        <dbReference type="ChEBI" id="CHEBI:29108"/>
    </ligand>
</feature>
<dbReference type="InterPro" id="IPR015366">
    <property type="entry name" value="S53_propep"/>
</dbReference>
<dbReference type="SMART" id="SM00944">
    <property type="entry name" value="Pro-kuma_activ"/>
    <property type="match status" value="1"/>
</dbReference>
<organism evidence="11 12">
    <name type="scientific">Armillaria luteobubalina</name>
    <dbReference type="NCBI Taxonomy" id="153913"/>
    <lineage>
        <taxon>Eukaryota</taxon>
        <taxon>Fungi</taxon>
        <taxon>Dikarya</taxon>
        <taxon>Basidiomycota</taxon>
        <taxon>Agaricomycotina</taxon>
        <taxon>Agaricomycetes</taxon>
        <taxon>Agaricomycetidae</taxon>
        <taxon>Agaricales</taxon>
        <taxon>Marasmiineae</taxon>
        <taxon>Physalacriaceae</taxon>
        <taxon>Armillaria</taxon>
    </lineage>
</organism>
<keyword evidence="6 8" id="KW-0106">Calcium</keyword>
<evidence type="ECO:0000256" key="3">
    <source>
        <dbReference type="ARBA" id="ARBA00022723"/>
    </source>
</evidence>
<evidence type="ECO:0000256" key="6">
    <source>
        <dbReference type="ARBA" id="ARBA00022837"/>
    </source>
</evidence>
<dbReference type="GO" id="GO:0006508">
    <property type="term" value="P:proteolysis"/>
    <property type="evidence" value="ECO:0007669"/>
    <property type="project" value="UniProtKB-KW"/>
</dbReference>
<dbReference type="PANTHER" id="PTHR14218:SF15">
    <property type="entry name" value="TRIPEPTIDYL-PEPTIDASE 1"/>
    <property type="match status" value="1"/>
</dbReference>
<feature type="chain" id="PRO_5041447798" evidence="9">
    <location>
        <begin position="21"/>
        <end position="572"/>
    </location>
</feature>
<dbReference type="Proteomes" id="UP001175228">
    <property type="component" value="Unassembled WGS sequence"/>
</dbReference>
<dbReference type="AlphaFoldDB" id="A0AA39Q012"/>
<evidence type="ECO:0000256" key="8">
    <source>
        <dbReference type="PROSITE-ProRule" id="PRU01032"/>
    </source>
</evidence>
<dbReference type="InterPro" id="IPR036852">
    <property type="entry name" value="Peptidase_S8/S53_dom_sf"/>
</dbReference>
<dbReference type="GO" id="GO:0008240">
    <property type="term" value="F:tripeptidyl-peptidase activity"/>
    <property type="evidence" value="ECO:0007669"/>
    <property type="project" value="TreeGrafter"/>
</dbReference>
<evidence type="ECO:0000256" key="9">
    <source>
        <dbReference type="SAM" id="SignalP"/>
    </source>
</evidence>
<dbReference type="PANTHER" id="PTHR14218">
    <property type="entry name" value="PROTEASE S8 TRIPEPTIDYL PEPTIDASE I CLN2"/>
    <property type="match status" value="1"/>
</dbReference>
<name>A0AA39Q012_9AGAR</name>
<dbReference type="InterPro" id="IPR050819">
    <property type="entry name" value="Tripeptidyl-peptidase_I"/>
</dbReference>
<keyword evidence="4" id="KW-0378">Hydrolase</keyword>
<dbReference type="GO" id="GO:0046872">
    <property type="term" value="F:metal ion binding"/>
    <property type="evidence" value="ECO:0007669"/>
    <property type="project" value="UniProtKB-UniRule"/>
</dbReference>
<keyword evidence="12" id="KW-1185">Reference proteome</keyword>
<evidence type="ECO:0000313" key="12">
    <source>
        <dbReference type="Proteomes" id="UP001175228"/>
    </source>
</evidence>
<evidence type="ECO:0000259" key="10">
    <source>
        <dbReference type="PROSITE" id="PS51695"/>
    </source>
</evidence>